<evidence type="ECO:0000259" key="1">
    <source>
        <dbReference type="Pfam" id="PF01882"/>
    </source>
</evidence>
<dbReference type="Gene3D" id="3.40.50.410">
    <property type="entry name" value="von Willebrand factor, type A domain"/>
    <property type="match status" value="1"/>
</dbReference>
<dbReference type="Proteomes" id="UP000886191">
    <property type="component" value="Unassembled WGS sequence"/>
</dbReference>
<dbReference type="InterPro" id="IPR036465">
    <property type="entry name" value="vWFA_dom_sf"/>
</dbReference>
<comment type="caution">
    <text evidence="2">The sequence shown here is derived from an EMBL/GenBank/DDBJ whole genome shotgun (WGS) entry which is preliminary data.</text>
</comment>
<dbReference type="AlphaFoldDB" id="A0A831QUG7"/>
<organism evidence="2">
    <name type="scientific">Pricia antarctica</name>
    <dbReference type="NCBI Taxonomy" id="641691"/>
    <lineage>
        <taxon>Bacteria</taxon>
        <taxon>Pseudomonadati</taxon>
        <taxon>Bacteroidota</taxon>
        <taxon>Flavobacteriia</taxon>
        <taxon>Flavobacteriales</taxon>
        <taxon>Flavobacteriaceae</taxon>
        <taxon>Pricia</taxon>
    </lineage>
</organism>
<reference evidence="2" key="1">
    <citation type="journal article" date="2020" name="mSystems">
        <title>Genome- and Community-Level Interaction Insights into Carbon Utilization and Element Cycling Functions of Hydrothermarchaeota in Hydrothermal Sediment.</title>
        <authorList>
            <person name="Zhou Z."/>
            <person name="Liu Y."/>
            <person name="Xu W."/>
            <person name="Pan J."/>
            <person name="Luo Z.H."/>
            <person name="Li M."/>
        </authorList>
    </citation>
    <scope>NUCLEOTIDE SEQUENCE [LARGE SCALE GENOMIC DNA]</scope>
    <source>
        <strain evidence="2">HyVt-345</strain>
    </source>
</reference>
<dbReference type="SUPFAM" id="SSF53300">
    <property type="entry name" value="vWA-like"/>
    <property type="match status" value="1"/>
</dbReference>
<dbReference type="EMBL" id="DRGL01000069">
    <property type="protein sequence ID" value="HEA22962.1"/>
    <property type="molecule type" value="Genomic_DNA"/>
</dbReference>
<dbReference type="Pfam" id="PF01882">
    <property type="entry name" value="DUF58"/>
    <property type="match status" value="1"/>
</dbReference>
<sequence length="309" mass="35893">MDPHSELNKASLFQNLALLANQVVEGFISGIHKSPFHGFSAEFAEHKIYNNGESTKHIDWKLFAKTDKLYTKRYEEETNLRCHMILDSSASMYYPKVKNLGIDDLNKIGFGVLAIAALMNVLKRQRDAVGLSIYSDAYDYYAPEKGSERHYQMLLAKLSETSLDIEPAHQTNTYTYLHLIAEKVKRRSLIFLFTDMFQTETDDEKLFDALRHLKHNKHEVVVLHLLDKQTEVHFDFENTPKRFLDVETGEHIDLYSDSIKVAYQDSVAQYFEALKLKCAQYRIKYVSVDIGNDFSTVFNTFMTERQKFI</sequence>
<name>A0A831QUG7_9FLAO</name>
<dbReference type="PANTHER" id="PTHR33608:SF7">
    <property type="entry name" value="DUF58 DOMAIN-CONTAINING PROTEIN"/>
    <property type="match status" value="1"/>
</dbReference>
<accession>A0A831QUG7</accession>
<dbReference type="PANTHER" id="PTHR33608">
    <property type="entry name" value="BLL2464 PROTEIN"/>
    <property type="match status" value="1"/>
</dbReference>
<gene>
    <name evidence="2" type="ORF">ENH87_18875</name>
</gene>
<evidence type="ECO:0000313" key="2">
    <source>
        <dbReference type="EMBL" id="HEA22962.1"/>
    </source>
</evidence>
<proteinExistence type="predicted"/>
<dbReference type="InterPro" id="IPR002881">
    <property type="entry name" value="DUF58"/>
</dbReference>
<protein>
    <submittedName>
        <fullName evidence="2">DUF58 domain-containing protein</fullName>
    </submittedName>
</protein>
<feature type="domain" description="DUF58" evidence="1">
    <location>
        <begin position="47"/>
        <end position="268"/>
    </location>
</feature>